<feature type="non-terminal residue" evidence="8">
    <location>
        <position position="495"/>
    </location>
</feature>
<feature type="domain" description="Zn(2)-C6 fungal-type" evidence="7">
    <location>
        <begin position="141"/>
        <end position="171"/>
    </location>
</feature>
<evidence type="ECO:0000256" key="5">
    <source>
        <dbReference type="ARBA" id="ARBA00023242"/>
    </source>
</evidence>
<evidence type="ECO:0000259" key="7">
    <source>
        <dbReference type="PROSITE" id="PS50048"/>
    </source>
</evidence>
<dbReference type="Pfam" id="PF00172">
    <property type="entry name" value="Zn_clus"/>
    <property type="match status" value="1"/>
</dbReference>
<dbReference type="SUPFAM" id="SSF57701">
    <property type="entry name" value="Zn2/Cys6 DNA-binding domain"/>
    <property type="match status" value="1"/>
</dbReference>
<dbReference type="InterPro" id="IPR001138">
    <property type="entry name" value="Zn2Cys6_DnaBD"/>
</dbReference>
<proteinExistence type="predicted"/>
<keyword evidence="5" id="KW-0539">Nucleus</keyword>
<dbReference type="CDD" id="cd12148">
    <property type="entry name" value="fungal_TF_MHR"/>
    <property type="match status" value="1"/>
</dbReference>
<evidence type="ECO:0000256" key="4">
    <source>
        <dbReference type="ARBA" id="ARBA00023163"/>
    </source>
</evidence>
<dbReference type="SMART" id="SM00066">
    <property type="entry name" value="GAL4"/>
    <property type="match status" value="1"/>
</dbReference>
<sequence>MSQFLRIDSLLNAGGESTSEQVADSSTTDGRLAQQFLHPSATINAKPPSLNIGPYTQPQQPHLRGAPMVGTTEYHSRELHVARSQLPFSVYDNRFWPYMPQPQSFPVPIASFPMQPLPAANLLAVSERSFIPWQRHRRSRACESCHYRKIKCEGGGAKCNSCVRFNYECTWAPMRKRGPKPKSRPKPAGSSVPPPQPPLADHAIPSTASLTPSSQVTDPHSSANSTWNVAGALDSQPGSHECGRPSSSASIGTPKYSFDDPLGNTPEEVMRRFYSDEVPQETRDTIVCYLDYFYGVCPIFHPATLLRRVVNGKVDPLLLLAMRASAARVITKLTGVYVDVDKAIEEVQQKLLLGLENPSLDYVRAVVLLASLKGGECKFTSYNSLSCLATSLVTRLGWHTMDLVSDNTDLSWDDWIETELKRRTFWVAYEIDSYLGLLSDRPMTIRESRLYVSAPRADPSWDDITVVKADGQPVPYQDNMSKSEVLRTGYVLHTF</sequence>
<accession>A0A9W8GET5</accession>
<keyword evidence="9" id="KW-1185">Reference proteome</keyword>
<name>A0A9W8GET5_9FUNG</name>
<evidence type="ECO:0000256" key="3">
    <source>
        <dbReference type="ARBA" id="ARBA00023015"/>
    </source>
</evidence>
<dbReference type="InterPro" id="IPR036864">
    <property type="entry name" value="Zn2-C6_fun-type_DNA-bd_sf"/>
</dbReference>
<dbReference type="GO" id="GO:0005634">
    <property type="term" value="C:nucleus"/>
    <property type="evidence" value="ECO:0007669"/>
    <property type="project" value="UniProtKB-SubCell"/>
</dbReference>
<dbReference type="GO" id="GO:0000981">
    <property type="term" value="F:DNA-binding transcription factor activity, RNA polymerase II-specific"/>
    <property type="evidence" value="ECO:0007669"/>
    <property type="project" value="InterPro"/>
</dbReference>
<dbReference type="PANTHER" id="PTHR47338:SF5">
    <property type="entry name" value="ZN(II)2CYS6 TRANSCRIPTION FACTOR (EUROFUNG)"/>
    <property type="match status" value="1"/>
</dbReference>
<keyword evidence="4" id="KW-0804">Transcription</keyword>
<dbReference type="EMBL" id="JANBTX010000258">
    <property type="protein sequence ID" value="KAJ2683793.1"/>
    <property type="molecule type" value="Genomic_DNA"/>
</dbReference>
<dbReference type="InterPro" id="IPR007219">
    <property type="entry name" value="XnlR_reg_dom"/>
</dbReference>
<protein>
    <recommendedName>
        <fullName evidence="7">Zn(2)-C6 fungal-type domain-containing protein</fullName>
    </recommendedName>
</protein>
<evidence type="ECO:0000313" key="9">
    <source>
        <dbReference type="Proteomes" id="UP001151516"/>
    </source>
</evidence>
<dbReference type="GO" id="GO:0008270">
    <property type="term" value="F:zinc ion binding"/>
    <property type="evidence" value="ECO:0007669"/>
    <property type="project" value="InterPro"/>
</dbReference>
<reference evidence="8" key="1">
    <citation type="submission" date="2022-07" db="EMBL/GenBank/DDBJ databases">
        <title>Phylogenomic reconstructions and comparative analyses of Kickxellomycotina fungi.</title>
        <authorList>
            <person name="Reynolds N.K."/>
            <person name="Stajich J.E."/>
            <person name="Barry K."/>
            <person name="Grigoriev I.V."/>
            <person name="Crous P."/>
            <person name="Smith M.E."/>
        </authorList>
    </citation>
    <scope>NUCLEOTIDE SEQUENCE</scope>
    <source>
        <strain evidence="8">CBS 109367</strain>
    </source>
</reference>
<dbReference type="Pfam" id="PF04082">
    <property type="entry name" value="Fungal_trans"/>
    <property type="match status" value="1"/>
</dbReference>
<dbReference type="PROSITE" id="PS00463">
    <property type="entry name" value="ZN2_CY6_FUNGAL_1"/>
    <property type="match status" value="1"/>
</dbReference>
<dbReference type="PANTHER" id="PTHR47338">
    <property type="entry name" value="ZN(II)2CYS6 TRANSCRIPTION FACTOR (EUROFUNG)-RELATED"/>
    <property type="match status" value="1"/>
</dbReference>
<dbReference type="GO" id="GO:0003677">
    <property type="term" value="F:DNA binding"/>
    <property type="evidence" value="ECO:0007669"/>
    <property type="project" value="InterPro"/>
</dbReference>
<dbReference type="Proteomes" id="UP001151516">
    <property type="component" value="Unassembled WGS sequence"/>
</dbReference>
<comment type="subcellular location">
    <subcellularLocation>
        <location evidence="1">Nucleus</location>
    </subcellularLocation>
</comment>
<dbReference type="OrthoDB" id="2123952at2759"/>
<comment type="caution">
    <text evidence="8">The sequence shown here is derived from an EMBL/GenBank/DDBJ whole genome shotgun (WGS) entry which is preliminary data.</text>
</comment>
<feature type="compositionally biased region" description="Basic residues" evidence="6">
    <location>
        <begin position="174"/>
        <end position="185"/>
    </location>
</feature>
<keyword evidence="3" id="KW-0805">Transcription regulation</keyword>
<feature type="compositionally biased region" description="Polar residues" evidence="6">
    <location>
        <begin position="206"/>
        <end position="228"/>
    </location>
</feature>
<feature type="region of interest" description="Disordered" evidence="6">
    <location>
        <begin position="174"/>
        <end position="260"/>
    </location>
</feature>
<gene>
    <name evidence="8" type="ORF">IWW39_005290</name>
</gene>
<evidence type="ECO:0000256" key="6">
    <source>
        <dbReference type="SAM" id="MobiDB-lite"/>
    </source>
</evidence>
<dbReference type="InterPro" id="IPR050815">
    <property type="entry name" value="TF_fung"/>
</dbReference>
<dbReference type="CDD" id="cd00067">
    <property type="entry name" value="GAL4"/>
    <property type="match status" value="1"/>
</dbReference>
<evidence type="ECO:0000256" key="1">
    <source>
        <dbReference type="ARBA" id="ARBA00004123"/>
    </source>
</evidence>
<dbReference type="PROSITE" id="PS50048">
    <property type="entry name" value="ZN2_CY6_FUNGAL_2"/>
    <property type="match status" value="1"/>
</dbReference>
<keyword evidence="2" id="KW-0479">Metal-binding</keyword>
<dbReference type="AlphaFoldDB" id="A0A9W8GET5"/>
<dbReference type="GO" id="GO:0006351">
    <property type="term" value="P:DNA-templated transcription"/>
    <property type="evidence" value="ECO:0007669"/>
    <property type="project" value="InterPro"/>
</dbReference>
<evidence type="ECO:0000313" key="8">
    <source>
        <dbReference type="EMBL" id="KAJ2683793.1"/>
    </source>
</evidence>
<evidence type="ECO:0000256" key="2">
    <source>
        <dbReference type="ARBA" id="ARBA00022723"/>
    </source>
</evidence>
<dbReference type="Gene3D" id="4.10.240.10">
    <property type="entry name" value="Zn(2)-C6 fungal-type DNA-binding domain"/>
    <property type="match status" value="1"/>
</dbReference>
<organism evidence="8 9">
    <name type="scientific">Coemansia spiralis</name>
    <dbReference type="NCBI Taxonomy" id="417178"/>
    <lineage>
        <taxon>Eukaryota</taxon>
        <taxon>Fungi</taxon>
        <taxon>Fungi incertae sedis</taxon>
        <taxon>Zoopagomycota</taxon>
        <taxon>Kickxellomycotina</taxon>
        <taxon>Kickxellomycetes</taxon>
        <taxon>Kickxellales</taxon>
        <taxon>Kickxellaceae</taxon>
        <taxon>Coemansia</taxon>
    </lineage>
</organism>